<reference evidence="10" key="1">
    <citation type="journal article" date="2011" name="Science">
        <title>The plant cell wall-decomposing machinery underlies the functional diversity of forest fungi.</title>
        <authorList>
            <person name="Eastwood D.C."/>
            <person name="Floudas D."/>
            <person name="Binder M."/>
            <person name="Majcherczyk A."/>
            <person name="Schneider P."/>
            <person name="Aerts A."/>
            <person name="Asiegbu F.O."/>
            <person name="Baker S.E."/>
            <person name="Barry K."/>
            <person name="Bendiksby M."/>
            <person name="Blumentritt M."/>
            <person name="Coutinho P.M."/>
            <person name="Cullen D."/>
            <person name="de Vries R.P."/>
            <person name="Gathman A."/>
            <person name="Goodell B."/>
            <person name="Henrissat B."/>
            <person name="Ihrmark K."/>
            <person name="Kauserud H."/>
            <person name="Kohler A."/>
            <person name="LaButti K."/>
            <person name="Lapidus A."/>
            <person name="Lavin J.L."/>
            <person name="Lee Y.-H."/>
            <person name="Lindquist E."/>
            <person name="Lilly W."/>
            <person name="Lucas S."/>
            <person name="Morin E."/>
            <person name="Murat C."/>
            <person name="Oguiza J.A."/>
            <person name="Park J."/>
            <person name="Pisabarro A.G."/>
            <person name="Riley R."/>
            <person name="Rosling A."/>
            <person name="Salamov A."/>
            <person name="Schmidt O."/>
            <person name="Schmutz J."/>
            <person name="Skrede I."/>
            <person name="Stenlid J."/>
            <person name="Wiebenga A."/>
            <person name="Xie X."/>
            <person name="Kuees U."/>
            <person name="Hibbett D.S."/>
            <person name="Hoffmeister D."/>
            <person name="Hoegberg N."/>
            <person name="Martin F."/>
            <person name="Grigoriev I.V."/>
            <person name="Watkinson S.C."/>
        </authorList>
    </citation>
    <scope>NUCLEOTIDE SEQUENCE [LARGE SCALE GENOMIC DNA]</scope>
    <source>
        <strain evidence="10">S7.9</strain>
    </source>
</reference>
<gene>
    <name evidence="9" type="ORF">SERLADRAFT_356965</name>
</gene>
<evidence type="ECO:0000313" key="10">
    <source>
        <dbReference type="Proteomes" id="UP000008064"/>
    </source>
</evidence>
<dbReference type="KEGG" id="sla:SERLADRAFT_356965"/>
<dbReference type="PRINTS" id="PR00971">
    <property type="entry name" value="RIBOSOMALS10"/>
</dbReference>
<organism evidence="10">
    <name type="scientific">Serpula lacrymans var. lacrymans (strain S7.9)</name>
    <name type="common">Dry rot fungus</name>
    <dbReference type="NCBI Taxonomy" id="578457"/>
    <lineage>
        <taxon>Eukaryota</taxon>
        <taxon>Fungi</taxon>
        <taxon>Dikarya</taxon>
        <taxon>Basidiomycota</taxon>
        <taxon>Agaricomycotina</taxon>
        <taxon>Agaricomycetes</taxon>
        <taxon>Agaricomycetidae</taxon>
        <taxon>Boletales</taxon>
        <taxon>Coniophorineae</taxon>
        <taxon>Serpulaceae</taxon>
        <taxon>Serpula</taxon>
    </lineage>
</organism>
<protein>
    <recommendedName>
        <fullName evidence="4">Small ribosomal subunit protein uS10m</fullName>
    </recommendedName>
    <alternativeName>
        <fullName evidence="5">37S ribosomal protein S10, mitochondrial</fullName>
    </alternativeName>
</protein>
<evidence type="ECO:0000256" key="2">
    <source>
        <dbReference type="ARBA" id="ARBA00022980"/>
    </source>
</evidence>
<comment type="subunit">
    <text evidence="7">Part of the mitochondrial small ribosomal subunit.</text>
</comment>
<accession>F8P1P9</accession>
<dbReference type="GO" id="GO:1990904">
    <property type="term" value="C:ribonucleoprotein complex"/>
    <property type="evidence" value="ECO:0007669"/>
    <property type="project" value="UniProtKB-KW"/>
</dbReference>
<dbReference type="Proteomes" id="UP000008064">
    <property type="component" value="Unassembled WGS sequence"/>
</dbReference>
<dbReference type="HOGENOM" id="CLU_051208_5_1_1"/>
<dbReference type="InterPro" id="IPR036838">
    <property type="entry name" value="Ribosomal_uS10_dom_sf"/>
</dbReference>
<dbReference type="Pfam" id="PF00338">
    <property type="entry name" value="Ribosomal_S10"/>
    <property type="match status" value="1"/>
</dbReference>
<dbReference type="InterPro" id="IPR027486">
    <property type="entry name" value="Ribosomal_uS10_dom"/>
</dbReference>
<dbReference type="AlphaFoldDB" id="F8P1P9"/>
<dbReference type="EMBL" id="GL945436">
    <property type="protein sequence ID" value="EGO23078.1"/>
    <property type="molecule type" value="Genomic_DNA"/>
</dbReference>
<evidence type="ECO:0000256" key="5">
    <source>
        <dbReference type="ARBA" id="ARBA00042916"/>
    </source>
</evidence>
<evidence type="ECO:0000313" key="9">
    <source>
        <dbReference type="EMBL" id="EGO23078.1"/>
    </source>
</evidence>
<proteinExistence type="inferred from homology"/>
<dbReference type="HAMAP" id="MF_00508">
    <property type="entry name" value="Ribosomal_uS10"/>
    <property type="match status" value="1"/>
</dbReference>
<feature type="domain" description="Small ribosomal subunit protein uS10" evidence="8">
    <location>
        <begin position="79"/>
        <end position="176"/>
    </location>
</feature>
<evidence type="ECO:0000256" key="7">
    <source>
        <dbReference type="ARBA" id="ARBA00065857"/>
    </source>
</evidence>
<evidence type="ECO:0000259" key="8">
    <source>
        <dbReference type="SMART" id="SM01403"/>
    </source>
</evidence>
<dbReference type="FunFam" id="3.30.70.600:FF:000003">
    <property type="entry name" value="30S ribosomal protein S10"/>
    <property type="match status" value="1"/>
</dbReference>
<dbReference type="GO" id="GO:0006412">
    <property type="term" value="P:translation"/>
    <property type="evidence" value="ECO:0007669"/>
    <property type="project" value="InterPro"/>
</dbReference>
<dbReference type="Gene3D" id="3.30.70.600">
    <property type="entry name" value="Ribosomal protein S10 domain"/>
    <property type="match status" value="1"/>
</dbReference>
<dbReference type="GO" id="GO:0003735">
    <property type="term" value="F:structural constituent of ribosome"/>
    <property type="evidence" value="ECO:0007669"/>
    <property type="project" value="InterPro"/>
</dbReference>
<dbReference type="PANTHER" id="PTHR11700">
    <property type="entry name" value="30S RIBOSOMAL PROTEIN S10 FAMILY MEMBER"/>
    <property type="match status" value="1"/>
</dbReference>
<evidence type="ECO:0000256" key="6">
    <source>
        <dbReference type="ARBA" id="ARBA00057689"/>
    </source>
</evidence>
<name>F8P1P9_SERL9</name>
<evidence type="ECO:0000256" key="4">
    <source>
        <dbReference type="ARBA" id="ARBA00035261"/>
    </source>
</evidence>
<sequence length="236" mass="26677">MLGLLAQPSRRILPVAARWARFNSSHISTEGAQSVPPAQVEPQQPIPFTEADYASTIIHGRSLYPPYYHPRTHNIPVALIHFRSYHPLFLDLFVHFAGHAAGALSIPVSRPIYLPTQRSMWTVPRGPFAHKKSQENFERKVHKRAIKAWDADPEVIERWVKYLQRHTMAGVGMRVTKWKRAPMDIGARMLQDAMGQLRLDTDAQKVKALGEQISQKELAVAEDPRATLTSSPDVKP</sequence>
<comment type="similarity">
    <text evidence="1">Belongs to the universal ribosomal protein uS10 family.</text>
</comment>
<dbReference type="GeneID" id="18809547"/>
<dbReference type="InterPro" id="IPR001848">
    <property type="entry name" value="Ribosomal_uS10"/>
</dbReference>
<dbReference type="GO" id="GO:0005840">
    <property type="term" value="C:ribosome"/>
    <property type="evidence" value="ECO:0007669"/>
    <property type="project" value="UniProtKB-KW"/>
</dbReference>
<dbReference type="RefSeq" id="XP_007320318.1">
    <property type="nucleotide sequence ID" value="XM_007320256.1"/>
</dbReference>
<dbReference type="OrthoDB" id="366214at2759"/>
<dbReference type="SMART" id="SM01403">
    <property type="entry name" value="Ribosomal_S10"/>
    <property type="match status" value="1"/>
</dbReference>
<evidence type="ECO:0000256" key="3">
    <source>
        <dbReference type="ARBA" id="ARBA00023274"/>
    </source>
</evidence>
<evidence type="ECO:0000256" key="1">
    <source>
        <dbReference type="ARBA" id="ARBA00007102"/>
    </source>
</evidence>
<dbReference type="SUPFAM" id="SSF54999">
    <property type="entry name" value="Ribosomal protein S10"/>
    <property type="match status" value="1"/>
</dbReference>
<keyword evidence="3" id="KW-0687">Ribonucleoprotein</keyword>
<keyword evidence="2" id="KW-0689">Ribosomal protein</keyword>
<comment type="function">
    <text evidence="6">Involved in mitochondrial genome encoded proteins translation. Involved in the binding of tRNA to the ribosomes.</text>
</comment>